<organism evidence="3 4">
    <name type="scientific">Cylicocyclus nassatus</name>
    <name type="common">Nematode worm</name>
    <dbReference type="NCBI Taxonomy" id="53992"/>
    <lineage>
        <taxon>Eukaryota</taxon>
        <taxon>Metazoa</taxon>
        <taxon>Ecdysozoa</taxon>
        <taxon>Nematoda</taxon>
        <taxon>Chromadorea</taxon>
        <taxon>Rhabditida</taxon>
        <taxon>Rhabditina</taxon>
        <taxon>Rhabditomorpha</taxon>
        <taxon>Strongyloidea</taxon>
        <taxon>Strongylidae</taxon>
        <taxon>Cylicocyclus</taxon>
    </lineage>
</organism>
<protein>
    <submittedName>
        <fullName evidence="3">Uncharacterized protein</fullName>
    </submittedName>
</protein>
<dbReference type="EMBL" id="CATQJL010000001">
    <property type="protein sequence ID" value="CAJ0591679.1"/>
    <property type="molecule type" value="Genomic_DNA"/>
</dbReference>
<reference evidence="3" key="1">
    <citation type="submission" date="2023-07" db="EMBL/GenBank/DDBJ databases">
        <authorList>
            <consortium name="CYATHOMIX"/>
        </authorList>
    </citation>
    <scope>NUCLEOTIDE SEQUENCE</scope>
    <source>
        <strain evidence="3">N/A</strain>
    </source>
</reference>
<proteinExistence type="predicted"/>
<keyword evidence="2" id="KW-0732">Signal</keyword>
<keyword evidence="4" id="KW-1185">Reference proteome</keyword>
<feature type="signal peptide" evidence="2">
    <location>
        <begin position="1"/>
        <end position="19"/>
    </location>
</feature>
<evidence type="ECO:0000256" key="1">
    <source>
        <dbReference type="SAM" id="MobiDB-lite"/>
    </source>
</evidence>
<name>A0AA36DS44_CYLNA</name>
<sequence length="222" mass="24445">MRLLCITLVLLLCSALCEEERIEGGPYPGPVGAESEADSSSSPAEKKSEIGDSHSPEGKQTGDADSIPVKKDSRDASDPNTLEKPKKGESGESSKPKSDQKKDDNVCKLVDKNGRKSKKGPRGPTPEDIAFTDYLKIEYATYFREVQRAVNVDELLIEYAELSACGGSVRKGVEKTDVYLKLSYFANSPIKRCELAQEMFNFSKVEARQVGIIRLVCVKKEF</sequence>
<gene>
    <name evidence="3" type="ORF">CYNAS_LOCUS3662</name>
</gene>
<dbReference type="AlphaFoldDB" id="A0AA36DS44"/>
<evidence type="ECO:0000313" key="3">
    <source>
        <dbReference type="EMBL" id="CAJ0591679.1"/>
    </source>
</evidence>
<dbReference type="Proteomes" id="UP001176961">
    <property type="component" value="Unassembled WGS sequence"/>
</dbReference>
<evidence type="ECO:0000256" key="2">
    <source>
        <dbReference type="SAM" id="SignalP"/>
    </source>
</evidence>
<accession>A0AA36DS44</accession>
<evidence type="ECO:0000313" key="4">
    <source>
        <dbReference type="Proteomes" id="UP001176961"/>
    </source>
</evidence>
<feature type="compositionally biased region" description="Basic and acidic residues" evidence="1">
    <location>
        <begin position="44"/>
        <end position="114"/>
    </location>
</feature>
<feature type="region of interest" description="Disordered" evidence="1">
    <location>
        <begin position="23"/>
        <end position="127"/>
    </location>
</feature>
<feature type="chain" id="PRO_5041230167" evidence="2">
    <location>
        <begin position="20"/>
        <end position="222"/>
    </location>
</feature>
<comment type="caution">
    <text evidence="3">The sequence shown here is derived from an EMBL/GenBank/DDBJ whole genome shotgun (WGS) entry which is preliminary data.</text>
</comment>